<dbReference type="PANTHER" id="PTHR33495:SF2">
    <property type="entry name" value="ANTI-SIGMA FACTOR ANTAGONIST TM_1081-RELATED"/>
    <property type="match status" value="1"/>
</dbReference>
<dbReference type="PANTHER" id="PTHR33495">
    <property type="entry name" value="ANTI-SIGMA FACTOR ANTAGONIST TM_1081-RELATED-RELATED"/>
    <property type="match status" value="1"/>
</dbReference>
<evidence type="ECO:0000259" key="1">
    <source>
        <dbReference type="PROSITE" id="PS50801"/>
    </source>
</evidence>
<keyword evidence="3" id="KW-1185">Reference proteome</keyword>
<name>A0ABX0T368_9PSEU</name>
<dbReference type="CDD" id="cd07043">
    <property type="entry name" value="STAS_anti-anti-sigma_factors"/>
    <property type="match status" value="1"/>
</dbReference>
<dbReference type="Gene3D" id="3.30.750.24">
    <property type="entry name" value="STAS domain"/>
    <property type="match status" value="1"/>
</dbReference>
<evidence type="ECO:0000313" key="3">
    <source>
        <dbReference type="Proteomes" id="UP000754495"/>
    </source>
</evidence>
<feature type="domain" description="STAS" evidence="1">
    <location>
        <begin position="25"/>
        <end position="126"/>
    </location>
</feature>
<dbReference type="PROSITE" id="PS50801">
    <property type="entry name" value="STAS"/>
    <property type="match status" value="1"/>
</dbReference>
<accession>A0ABX0T368</accession>
<proteinExistence type="predicted"/>
<dbReference type="EMBL" id="JAANOU010000001">
    <property type="protein sequence ID" value="NIH81995.1"/>
    <property type="molecule type" value="Genomic_DNA"/>
</dbReference>
<dbReference type="SUPFAM" id="SSF52091">
    <property type="entry name" value="SpoIIaa-like"/>
    <property type="match status" value="1"/>
</dbReference>
<reference evidence="2 3" key="1">
    <citation type="submission" date="2020-03" db="EMBL/GenBank/DDBJ databases">
        <title>Sequencing the genomes of 1000 actinobacteria strains.</title>
        <authorList>
            <person name="Klenk H.-P."/>
        </authorList>
    </citation>
    <scope>NUCLEOTIDE SEQUENCE [LARGE SCALE GENOMIC DNA]</scope>
    <source>
        <strain evidence="2 3">DSM 45668</strain>
    </source>
</reference>
<dbReference type="RefSeq" id="WP_313886221.1">
    <property type="nucleotide sequence ID" value="NZ_JAANOU010000001.1"/>
</dbReference>
<sequence>MTRPRAEGANLVSDEPCTPITERLLELAVEHRPEVSVVHAAGEIDLCTAPRLAETLAGQPGPVVLDLSRVGFLSAAGVQVVLDVCARGCQLCLVAPRGTQVCRVLDLTGVTAVVSRFEELADALGA</sequence>
<organism evidence="2 3">
    <name type="scientific">Amycolatopsis viridis</name>
    <dbReference type="NCBI Taxonomy" id="185678"/>
    <lineage>
        <taxon>Bacteria</taxon>
        <taxon>Bacillati</taxon>
        <taxon>Actinomycetota</taxon>
        <taxon>Actinomycetes</taxon>
        <taxon>Pseudonocardiales</taxon>
        <taxon>Pseudonocardiaceae</taxon>
        <taxon>Amycolatopsis</taxon>
    </lineage>
</organism>
<comment type="caution">
    <text evidence="2">The sequence shown here is derived from an EMBL/GenBank/DDBJ whole genome shotgun (WGS) entry which is preliminary data.</text>
</comment>
<dbReference type="InterPro" id="IPR002645">
    <property type="entry name" value="STAS_dom"/>
</dbReference>
<gene>
    <name evidence="2" type="ORF">FHX46_004525</name>
</gene>
<dbReference type="Pfam" id="PF01740">
    <property type="entry name" value="STAS"/>
    <property type="match status" value="1"/>
</dbReference>
<dbReference type="Proteomes" id="UP000754495">
    <property type="component" value="Unassembled WGS sequence"/>
</dbReference>
<dbReference type="InterPro" id="IPR036513">
    <property type="entry name" value="STAS_dom_sf"/>
</dbReference>
<evidence type="ECO:0000313" key="2">
    <source>
        <dbReference type="EMBL" id="NIH81995.1"/>
    </source>
</evidence>
<protein>
    <submittedName>
        <fullName evidence="2">Anti-anti-sigma factor</fullName>
    </submittedName>
</protein>